<comment type="caution">
    <text evidence="1">The sequence shown here is derived from an EMBL/GenBank/DDBJ whole genome shotgun (WGS) entry which is preliminary data.</text>
</comment>
<reference evidence="1 2" key="1">
    <citation type="submission" date="2016-01" db="EMBL/GenBank/DDBJ databases">
        <title>The new phylogeny of the genus Mycobacterium.</title>
        <authorList>
            <person name="Tarcisio F."/>
            <person name="Conor M."/>
            <person name="Antonella G."/>
            <person name="Elisabetta G."/>
            <person name="Giulia F.S."/>
            <person name="Sara T."/>
            <person name="Anna F."/>
            <person name="Clotilde B."/>
            <person name="Roberto B."/>
            <person name="Veronica D.S."/>
            <person name="Fabio R."/>
            <person name="Monica P."/>
            <person name="Olivier J."/>
            <person name="Enrico T."/>
            <person name="Nicola S."/>
        </authorList>
    </citation>
    <scope>NUCLEOTIDE SEQUENCE [LARGE SCALE GENOMIC DNA]</scope>
    <source>
        <strain evidence="1 2">DSM 45731</strain>
    </source>
</reference>
<gene>
    <name evidence="1" type="ORF">AWC06_06530</name>
</gene>
<protein>
    <submittedName>
        <fullName evidence="1">Uncharacterized protein</fullName>
    </submittedName>
</protein>
<sequence length="70" mass="8311">MHSAKSPSATNNRLRNGDRQDWRFKWRTIVQKKNLVVVLVSTQLQMLRLLDGSEDNLLRCRKQETRSPCW</sequence>
<proteinExistence type="predicted"/>
<dbReference type="STRING" id="1260918.AWC06_06530"/>
<name>A0A1X1V717_9MYCO</name>
<evidence type="ECO:0000313" key="1">
    <source>
        <dbReference type="EMBL" id="ORV64708.1"/>
    </source>
</evidence>
<keyword evidence="2" id="KW-1185">Reference proteome</keyword>
<organism evidence="1 2">
    <name type="scientific">Mycobacterium fragae</name>
    <dbReference type="NCBI Taxonomy" id="1260918"/>
    <lineage>
        <taxon>Bacteria</taxon>
        <taxon>Bacillati</taxon>
        <taxon>Actinomycetota</taxon>
        <taxon>Actinomycetes</taxon>
        <taxon>Mycobacteriales</taxon>
        <taxon>Mycobacteriaceae</taxon>
        <taxon>Mycobacterium</taxon>
    </lineage>
</organism>
<dbReference type="Proteomes" id="UP000194000">
    <property type="component" value="Unassembled WGS sequence"/>
</dbReference>
<accession>A0A1X1V717</accession>
<dbReference type="AlphaFoldDB" id="A0A1X1V717"/>
<dbReference type="EMBL" id="LQOW01000003">
    <property type="protein sequence ID" value="ORV64708.1"/>
    <property type="molecule type" value="Genomic_DNA"/>
</dbReference>
<evidence type="ECO:0000313" key="2">
    <source>
        <dbReference type="Proteomes" id="UP000194000"/>
    </source>
</evidence>